<dbReference type="Pfam" id="PF03061">
    <property type="entry name" value="4HBT"/>
    <property type="match status" value="1"/>
</dbReference>
<comment type="catalytic activity">
    <reaction evidence="7">
        <text>a medium-chain fatty acyl-CoA + H2O = a medium-chain fatty acid + CoA + H(+)</text>
        <dbReference type="Rhea" id="RHEA:68184"/>
        <dbReference type="ChEBI" id="CHEBI:15377"/>
        <dbReference type="ChEBI" id="CHEBI:15378"/>
        <dbReference type="ChEBI" id="CHEBI:57287"/>
        <dbReference type="ChEBI" id="CHEBI:59558"/>
        <dbReference type="ChEBI" id="CHEBI:90546"/>
    </reaction>
</comment>
<dbReference type="Proteomes" id="UP000001353">
    <property type="component" value="Chromosome"/>
</dbReference>
<evidence type="ECO:0000256" key="4">
    <source>
        <dbReference type="ARBA" id="ARBA00038381"/>
    </source>
</evidence>
<dbReference type="InterPro" id="IPR029069">
    <property type="entry name" value="HotDog_dom_sf"/>
</dbReference>
<reference evidence="9 10" key="1">
    <citation type="journal article" date="2011" name="BMC Genomics">
        <title>Comparative genome analysis and genome-guided physiological analysis of Roseobacter litoralis.</title>
        <authorList>
            <person name="Kalhoefer D."/>
            <person name="Thole S."/>
            <person name="Voget S."/>
            <person name="Lehmann R."/>
            <person name="Liesegang H."/>
            <person name="Wollher A."/>
            <person name="Daniel R."/>
            <person name="Simon M."/>
            <person name="Brinkhoff T."/>
        </authorList>
    </citation>
    <scope>NUCLEOTIDE SEQUENCE [LARGE SCALE GENOMIC DNA]</scope>
    <source>
        <strain evidence="10">ATCC 49566 / DSM 6996 / JCM 21268 / NBRC 15278 / OCh 149</strain>
    </source>
</reference>
<proteinExistence type="inferred from homology"/>
<dbReference type="GO" id="GO:0047617">
    <property type="term" value="F:fatty acyl-CoA hydrolase activity"/>
    <property type="evidence" value="ECO:0007669"/>
    <property type="project" value="UniProtKB-EC"/>
</dbReference>
<keyword evidence="1" id="KW-0378">Hydrolase</keyword>
<dbReference type="RefSeq" id="WP_013961189.1">
    <property type="nucleotide sequence ID" value="NC_015730.1"/>
</dbReference>
<evidence type="ECO:0000313" key="9">
    <source>
        <dbReference type="EMBL" id="AEI93251.1"/>
    </source>
</evidence>
<dbReference type="EMBL" id="CP002623">
    <property type="protein sequence ID" value="AEI93251.1"/>
    <property type="molecule type" value="Genomic_DNA"/>
</dbReference>
<organism evidence="9 10">
    <name type="scientific">Roseobacter litoralis (strain ATCC 49566 / DSM 6996 / JCM 21268 / NBRC 15278 / OCh 149)</name>
    <dbReference type="NCBI Taxonomy" id="391595"/>
    <lineage>
        <taxon>Bacteria</taxon>
        <taxon>Pseudomonadati</taxon>
        <taxon>Pseudomonadota</taxon>
        <taxon>Alphaproteobacteria</taxon>
        <taxon>Rhodobacterales</taxon>
        <taxon>Roseobacteraceae</taxon>
        <taxon>Roseobacter</taxon>
    </lineage>
</organism>
<dbReference type="Gene3D" id="3.10.129.10">
    <property type="entry name" value="Hotdog Thioesterase"/>
    <property type="match status" value="1"/>
</dbReference>
<dbReference type="InterPro" id="IPR003736">
    <property type="entry name" value="PAAI_dom"/>
</dbReference>
<evidence type="ECO:0000256" key="7">
    <source>
        <dbReference type="ARBA" id="ARBA00048062"/>
    </source>
</evidence>
<name>F7ZCM0_ROSLO</name>
<dbReference type="PANTHER" id="PTHR43240">
    <property type="entry name" value="1,4-DIHYDROXY-2-NAPHTHOYL-COA THIOESTERASE 1"/>
    <property type="match status" value="1"/>
</dbReference>
<dbReference type="AlphaFoldDB" id="F7ZCM0"/>
<dbReference type="NCBIfam" id="TIGR00369">
    <property type="entry name" value="unchar_dom_1"/>
    <property type="match status" value="1"/>
</dbReference>
<dbReference type="PANTHER" id="PTHR43240:SF20">
    <property type="entry name" value="MEDIUM_LONG-CHAIN ACYL-COA THIOESTERASE YIGI"/>
    <property type="match status" value="1"/>
</dbReference>
<evidence type="ECO:0000256" key="6">
    <source>
        <dbReference type="ARBA" id="ARBA00040062"/>
    </source>
</evidence>
<protein>
    <recommendedName>
        <fullName evidence="6">Medium/long-chain acyl-CoA thioesterase YigI</fullName>
        <ecNumber evidence="5">3.1.2.20</ecNumber>
    </recommendedName>
</protein>
<dbReference type="InterPro" id="IPR006683">
    <property type="entry name" value="Thioestr_dom"/>
</dbReference>
<evidence type="ECO:0000256" key="3">
    <source>
        <dbReference type="ARBA" id="ARBA00036002"/>
    </source>
</evidence>
<dbReference type="KEGG" id="rli:RLO149_c012490"/>
<dbReference type="OrthoDB" id="9806185at2"/>
<evidence type="ECO:0000313" key="10">
    <source>
        <dbReference type="Proteomes" id="UP000001353"/>
    </source>
</evidence>
<dbReference type="HOGENOM" id="CLU_089876_5_1_5"/>
<dbReference type="SUPFAM" id="SSF54637">
    <property type="entry name" value="Thioesterase/thiol ester dehydrase-isomerase"/>
    <property type="match status" value="1"/>
</dbReference>
<gene>
    <name evidence="9" type="ordered locus">RLO149_c012490</name>
</gene>
<dbReference type="STRING" id="391595.RLO149_c012490"/>
<comment type="similarity">
    <text evidence="4">Belongs to the YigI thioesterase family.</text>
</comment>
<keyword evidence="10" id="KW-1185">Reference proteome</keyword>
<feature type="domain" description="Thioesterase" evidence="8">
    <location>
        <begin position="48"/>
        <end position="121"/>
    </location>
</feature>
<evidence type="ECO:0000259" key="8">
    <source>
        <dbReference type="Pfam" id="PF03061"/>
    </source>
</evidence>
<sequence length="145" mass="15310">MDQAELDRIQHSFEAQSMMHTLGAELASVRTANVTIKAPILPGSRQQQGFAHAGLTFAIGDSAAGYAALTTLPRDREVVTAEMKINLLAPALGDYLIAKGRIIKAGRQLIVVAADVYAVTGTHERHIAALQGTMVPVPATPQSPA</sequence>
<comment type="catalytic activity">
    <reaction evidence="3">
        <text>a long-chain fatty acyl-CoA + H2O = a long-chain fatty acid + CoA + H(+)</text>
        <dbReference type="Rhea" id="RHEA:67680"/>
        <dbReference type="ChEBI" id="CHEBI:15377"/>
        <dbReference type="ChEBI" id="CHEBI:15378"/>
        <dbReference type="ChEBI" id="CHEBI:57287"/>
        <dbReference type="ChEBI" id="CHEBI:57560"/>
        <dbReference type="ChEBI" id="CHEBI:83139"/>
    </reaction>
</comment>
<comment type="catalytic activity">
    <reaction evidence="2">
        <text>a fatty acyl-CoA + H2O = a fatty acid + CoA + H(+)</text>
        <dbReference type="Rhea" id="RHEA:16781"/>
        <dbReference type="ChEBI" id="CHEBI:15377"/>
        <dbReference type="ChEBI" id="CHEBI:15378"/>
        <dbReference type="ChEBI" id="CHEBI:28868"/>
        <dbReference type="ChEBI" id="CHEBI:57287"/>
        <dbReference type="ChEBI" id="CHEBI:77636"/>
        <dbReference type="EC" id="3.1.2.20"/>
    </reaction>
</comment>
<evidence type="ECO:0000256" key="5">
    <source>
        <dbReference type="ARBA" id="ARBA00038894"/>
    </source>
</evidence>
<accession>F7ZCM0</accession>
<evidence type="ECO:0000256" key="1">
    <source>
        <dbReference type="ARBA" id="ARBA00022801"/>
    </source>
</evidence>
<dbReference type="EC" id="3.1.2.20" evidence="5"/>
<dbReference type="CDD" id="cd03443">
    <property type="entry name" value="PaaI_thioesterase"/>
    <property type="match status" value="1"/>
</dbReference>
<dbReference type="eggNOG" id="COG2050">
    <property type="taxonomic scope" value="Bacteria"/>
</dbReference>
<evidence type="ECO:0000256" key="2">
    <source>
        <dbReference type="ARBA" id="ARBA00035880"/>
    </source>
</evidence>